<comment type="similarity">
    <text evidence="2">Belongs to the pterin-4-alpha-carbinolamine dehydratase family.</text>
</comment>
<name>A0A0G0Z5X6_UNCKA</name>
<dbReference type="PANTHER" id="PTHR12599:SF0">
    <property type="entry name" value="PTERIN-4-ALPHA-CARBINOLAMINE DEHYDRATASE"/>
    <property type="match status" value="1"/>
</dbReference>
<comment type="caution">
    <text evidence="5">The sequence shown here is derived from an EMBL/GenBank/DDBJ whole genome shotgun (WGS) entry which is preliminary data.</text>
</comment>
<dbReference type="EMBL" id="LCBS01000001">
    <property type="protein sequence ID" value="KKS17536.1"/>
    <property type="molecule type" value="Genomic_DNA"/>
</dbReference>
<dbReference type="Pfam" id="PF01329">
    <property type="entry name" value="Pterin_4a"/>
    <property type="match status" value="1"/>
</dbReference>
<evidence type="ECO:0000256" key="4">
    <source>
        <dbReference type="ARBA" id="ARBA00023239"/>
    </source>
</evidence>
<dbReference type="Gene3D" id="3.30.1360.20">
    <property type="entry name" value="Transcriptional coactivator/pterin dehydratase"/>
    <property type="match status" value="1"/>
</dbReference>
<dbReference type="AlphaFoldDB" id="A0A0G0Z5X6"/>
<protein>
    <recommendedName>
        <fullName evidence="3">4a-hydroxytetrahydrobiopterin dehydratase</fullName>
        <ecNumber evidence="3">4.2.1.96</ecNumber>
    </recommendedName>
</protein>
<dbReference type="InterPro" id="IPR001533">
    <property type="entry name" value="Pterin_deHydtase"/>
</dbReference>
<evidence type="ECO:0000313" key="6">
    <source>
        <dbReference type="Proteomes" id="UP000034163"/>
    </source>
</evidence>
<gene>
    <name evidence="5" type="ORF">UU72_C0001G0020</name>
</gene>
<sequence>MIGELKNNWEEKDNKLFIRTKQENFTDCVELINKIARIAEEQNHHPNLFIKEYRILEIEIYTHDENTVTEKDWKLAVEIDDLLR</sequence>
<accession>A0A0G0Z5X6</accession>
<dbReference type="GO" id="GO:0008124">
    <property type="term" value="F:4-alpha-hydroxytetrahydrobiopterin dehydratase activity"/>
    <property type="evidence" value="ECO:0007669"/>
    <property type="project" value="UniProtKB-EC"/>
</dbReference>
<organism evidence="5 6">
    <name type="scientific">candidate division WWE3 bacterium GW2011_GWB1_41_6</name>
    <dbReference type="NCBI Taxonomy" id="1619112"/>
    <lineage>
        <taxon>Bacteria</taxon>
        <taxon>Katanobacteria</taxon>
    </lineage>
</organism>
<evidence type="ECO:0000256" key="2">
    <source>
        <dbReference type="ARBA" id="ARBA00006472"/>
    </source>
</evidence>
<proteinExistence type="inferred from homology"/>
<dbReference type="GO" id="GO:0006729">
    <property type="term" value="P:tetrahydrobiopterin biosynthetic process"/>
    <property type="evidence" value="ECO:0007669"/>
    <property type="project" value="InterPro"/>
</dbReference>
<dbReference type="InterPro" id="IPR036428">
    <property type="entry name" value="PCD_sf"/>
</dbReference>
<evidence type="ECO:0000313" key="5">
    <source>
        <dbReference type="EMBL" id="KKS17536.1"/>
    </source>
</evidence>
<dbReference type="EC" id="4.2.1.96" evidence="3"/>
<reference evidence="5 6" key="1">
    <citation type="journal article" date="2015" name="Nature">
        <title>rRNA introns, odd ribosomes, and small enigmatic genomes across a large radiation of phyla.</title>
        <authorList>
            <person name="Brown C.T."/>
            <person name="Hug L.A."/>
            <person name="Thomas B.C."/>
            <person name="Sharon I."/>
            <person name="Castelle C.J."/>
            <person name="Singh A."/>
            <person name="Wilkins M.J."/>
            <person name="Williams K.H."/>
            <person name="Banfield J.F."/>
        </authorList>
    </citation>
    <scope>NUCLEOTIDE SEQUENCE [LARGE SCALE GENOMIC DNA]</scope>
</reference>
<evidence type="ECO:0000256" key="1">
    <source>
        <dbReference type="ARBA" id="ARBA00001554"/>
    </source>
</evidence>
<dbReference type="SUPFAM" id="SSF55248">
    <property type="entry name" value="PCD-like"/>
    <property type="match status" value="1"/>
</dbReference>
<keyword evidence="4" id="KW-0456">Lyase</keyword>
<evidence type="ECO:0000256" key="3">
    <source>
        <dbReference type="ARBA" id="ARBA00013252"/>
    </source>
</evidence>
<dbReference type="Proteomes" id="UP000034163">
    <property type="component" value="Unassembled WGS sequence"/>
</dbReference>
<dbReference type="PANTHER" id="PTHR12599">
    <property type="entry name" value="PTERIN-4-ALPHA-CARBINOLAMINE DEHYDRATASE"/>
    <property type="match status" value="1"/>
</dbReference>
<dbReference type="CDD" id="cd00488">
    <property type="entry name" value="PCD_DCoH"/>
    <property type="match status" value="1"/>
</dbReference>
<comment type="catalytic activity">
    <reaction evidence="1">
        <text>(4aS,6R)-4a-hydroxy-L-erythro-5,6,7,8-tetrahydrobiopterin = (6R)-L-erythro-6,7-dihydrobiopterin + H2O</text>
        <dbReference type="Rhea" id="RHEA:11920"/>
        <dbReference type="ChEBI" id="CHEBI:15377"/>
        <dbReference type="ChEBI" id="CHEBI:15642"/>
        <dbReference type="ChEBI" id="CHEBI:43120"/>
        <dbReference type="EC" id="4.2.1.96"/>
    </reaction>
</comment>